<dbReference type="GO" id="GO:0005085">
    <property type="term" value="F:guanyl-nucleotide exchange factor activity"/>
    <property type="evidence" value="ECO:0007669"/>
    <property type="project" value="InterPro"/>
</dbReference>
<feature type="repeat" description="ANK" evidence="3">
    <location>
        <begin position="126"/>
        <end position="158"/>
    </location>
</feature>
<evidence type="ECO:0000256" key="1">
    <source>
        <dbReference type="ARBA" id="ARBA00022737"/>
    </source>
</evidence>
<dbReference type="Gene3D" id="1.10.220.20">
    <property type="match status" value="1"/>
</dbReference>
<reference evidence="5" key="1">
    <citation type="submission" date="2021-01" db="EMBL/GenBank/DDBJ databases">
        <authorList>
            <person name="Corre E."/>
            <person name="Pelletier E."/>
            <person name="Niang G."/>
            <person name="Scheremetjew M."/>
            <person name="Finn R."/>
            <person name="Kale V."/>
            <person name="Holt S."/>
            <person name="Cochrane G."/>
            <person name="Meng A."/>
            <person name="Brown T."/>
            <person name="Cohen L."/>
        </authorList>
    </citation>
    <scope>NUCLEOTIDE SEQUENCE</scope>
</reference>
<dbReference type="GO" id="GO:0004842">
    <property type="term" value="F:ubiquitin-protein transferase activity"/>
    <property type="evidence" value="ECO:0007669"/>
    <property type="project" value="TreeGrafter"/>
</dbReference>
<dbReference type="Pfam" id="PF12796">
    <property type="entry name" value="Ank_2"/>
    <property type="match status" value="1"/>
</dbReference>
<dbReference type="PROSITE" id="PS50190">
    <property type="entry name" value="SEC7"/>
    <property type="match status" value="1"/>
</dbReference>
<dbReference type="PANTHER" id="PTHR24171">
    <property type="entry name" value="ANKYRIN REPEAT DOMAIN-CONTAINING PROTEIN 39-RELATED"/>
    <property type="match status" value="1"/>
</dbReference>
<dbReference type="PANTHER" id="PTHR24171:SF8">
    <property type="entry name" value="BRCA1-ASSOCIATED RING DOMAIN PROTEIN 1"/>
    <property type="match status" value="1"/>
</dbReference>
<dbReference type="Pfam" id="PF01369">
    <property type="entry name" value="Sec7"/>
    <property type="match status" value="1"/>
</dbReference>
<sequence>MGGQLGTVHNWSSCVCVRDSPIDPNQYSLQCSRTCGADLEQAECDPAGAFFDETLQFLGHLGKLAFHFASSSNLAALRWLFVCGADPDVCDTRGTTLLHAACRTGSLAIVKDLARRGLRPDSTDNAGWTPLHVAVCMCREEVSVYLLQIGASPHLHNNRGQIPEDLCGRRVIRDVVGMYDVHEAVGFPTRDSGALNQGFHSLPPDNPKAVQFEPFFIPREPVAACQAQLTDFGRLGIELFQDNPGQGLAFLVAVGAMRDYPVAINGFLMRNGASPKSFGEFLGEEFPISQTLRLEFLNSLPLFGTGVVGALETAFHFAALPCDWSKADQLMRGLAHFWWDQHQEESRERQGEKTSTLTRNLKNIRAHSEPSGVALLQCILSQDALHQLMFSTCMLHRHFIDGNAMSLNRWIELNTGIAGNTHDIPVHVQSAIYGIVRDRGINLAGKFVIGAPWNNAPVLEGWVRVHYKYLTEACSADTFMVLPREGLRSLAEQGGATNVGCSPSRAFDHFPVSQQLPSAIPTITKIALEDELTWLSIHSSILLLGTSQKGTAPFAFVTLQHVVVKEMDLAARCIVLVSSLQAVKKVLVPGEQETIALCLLLADGRFQVLEAEHLELRFDDAVACSEWATALKDFSCQNVNPMKSQVLSFSQLTTSPQTQGDCRQAPKGVSTVTNRVINLDDGAIDSERTT</sequence>
<dbReference type="Gene3D" id="1.25.40.20">
    <property type="entry name" value="Ankyrin repeat-containing domain"/>
    <property type="match status" value="1"/>
</dbReference>
<evidence type="ECO:0000259" key="4">
    <source>
        <dbReference type="PROSITE" id="PS50190"/>
    </source>
</evidence>
<keyword evidence="2 3" id="KW-0040">ANK repeat</keyword>
<protein>
    <recommendedName>
        <fullName evidence="4">SEC7 domain-containing protein</fullName>
    </recommendedName>
</protein>
<accession>A0A7S1F748</accession>
<evidence type="ECO:0000256" key="3">
    <source>
        <dbReference type="PROSITE-ProRule" id="PRU00023"/>
    </source>
</evidence>
<dbReference type="InterPro" id="IPR002110">
    <property type="entry name" value="Ankyrin_rpt"/>
</dbReference>
<dbReference type="SMART" id="SM00222">
    <property type="entry name" value="Sec7"/>
    <property type="match status" value="1"/>
</dbReference>
<dbReference type="InterPro" id="IPR036770">
    <property type="entry name" value="Ankyrin_rpt-contain_sf"/>
</dbReference>
<feature type="repeat" description="ANK" evidence="3">
    <location>
        <begin position="93"/>
        <end position="125"/>
    </location>
</feature>
<name>A0A7S1F748_NOCSC</name>
<dbReference type="PROSITE" id="PS50088">
    <property type="entry name" value="ANK_REPEAT"/>
    <property type="match status" value="2"/>
</dbReference>
<dbReference type="InterPro" id="IPR035999">
    <property type="entry name" value="Sec7_dom_sf"/>
</dbReference>
<evidence type="ECO:0000256" key="2">
    <source>
        <dbReference type="ARBA" id="ARBA00023043"/>
    </source>
</evidence>
<evidence type="ECO:0000313" key="5">
    <source>
        <dbReference type="EMBL" id="CAD8849005.1"/>
    </source>
</evidence>
<dbReference type="PROSITE" id="PS50297">
    <property type="entry name" value="ANK_REP_REGION"/>
    <property type="match status" value="2"/>
</dbReference>
<dbReference type="InterPro" id="IPR023394">
    <property type="entry name" value="Sec7_C_sf"/>
</dbReference>
<feature type="domain" description="SEC7" evidence="4">
    <location>
        <begin position="236"/>
        <end position="439"/>
    </location>
</feature>
<proteinExistence type="predicted"/>
<dbReference type="Gene3D" id="1.10.1000.11">
    <property type="entry name" value="Arf Nucleotide-binding Site Opener,domain 2"/>
    <property type="match status" value="1"/>
</dbReference>
<dbReference type="EMBL" id="HBFQ01033202">
    <property type="protein sequence ID" value="CAD8849005.1"/>
    <property type="molecule type" value="Transcribed_RNA"/>
</dbReference>
<dbReference type="GO" id="GO:0032012">
    <property type="term" value="P:regulation of ARF protein signal transduction"/>
    <property type="evidence" value="ECO:0007669"/>
    <property type="project" value="InterPro"/>
</dbReference>
<gene>
    <name evidence="5" type="ORF">NSCI0253_LOCUS23355</name>
</gene>
<keyword evidence="1" id="KW-0677">Repeat</keyword>
<dbReference type="SUPFAM" id="SSF48425">
    <property type="entry name" value="Sec7 domain"/>
    <property type="match status" value="1"/>
</dbReference>
<dbReference type="GO" id="GO:0085020">
    <property type="term" value="P:protein K6-linked ubiquitination"/>
    <property type="evidence" value="ECO:0007669"/>
    <property type="project" value="TreeGrafter"/>
</dbReference>
<dbReference type="SUPFAM" id="SSF48403">
    <property type="entry name" value="Ankyrin repeat"/>
    <property type="match status" value="1"/>
</dbReference>
<dbReference type="SMART" id="SM00248">
    <property type="entry name" value="ANK"/>
    <property type="match status" value="3"/>
</dbReference>
<organism evidence="5">
    <name type="scientific">Noctiluca scintillans</name>
    <name type="common">Sea sparkle</name>
    <name type="synonym">Red tide dinoflagellate</name>
    <dbReference type="NCBI Taxonomy" id="2966"/>
    <lineage>
        <taxon>Eukaryota</taxon>
        <taxon>Sar</taxon>
        <taxon>Alveolata</taxon>
        <taxon>Dinophyceae</taxon>
        <taxon>Noctilucales</taxon>
        <taxon>Noctilucaceae</taxon>
        <taxon>Noctiluca</taxon>
    </lineage>
</organism>
<dbReference type="AlphaFoldDB" id="A0A7S1F748"/>
<dbReference type="InterPro" id="IPR000904">
    <property type="entry name" value="Sec7_dom"/>
</dbReference>